<feature type="domain" description="Guanylate-binding protein N-terminal" evidence="4">
    <location>
        <begin position="190"/>
        <end position="268"/>
    </location>
</feature>
<dbReference type="Pfam" id="PF02263">
    <property type="entry name" value="GBP"/>
    <property type="match status" value="2"/>
</dbReference>
<dbReference type="InterPro" id="IPR027417">
    <property type="entry name" value="P-loop_NTPase"/>
</dbReference>
<evidence type="ECO:0000256" key="2">
    <source>
        <dbReference type="SAM" id="Phobius"/>
    </source>
</evidence>
<feature type="transmembrane region" description="Helical" evidence="2">
    <location>
        <begin position="1215"/>
        <end position="1236"/>
    </location>
</feature>
<feature type="chain" id="PRO_5013085617" description="Guanylate-binding protein N-terminal domain-containing protein" evidence="3">
    <location>
        <begin position="22"/>
        <end position="1388"/>
    </location>
</feature>
<dbReference type="KEGG" id="prel:PRELSG_1218500"/>
<dbReference type="RefSeq" id="XP_028534301.1">
    <property type="nucleotide sequence ID" value="XM_028677964.1"/>
</dbReference>
<feature type="compositionally biased region" description="Low complexity" evidence="1">
    <location>
        <begin position="611"/>
        <end position="621"/>
    </location>
</feature>
<feature type="compositionally biased region" description="Low complexity" evidence="1">
    <location>
        <begin position="73"/>
        <end position="88"/>
    </location>
</feature>
<dbReference type="OMA" id="FQEFYYL"/>
<feature type="signal peptide" evidence="3">
    <location>
        <begin position="1"/>
        <end position="21"/>
    </location>
</feature>
<accession>A0A1J1HD04</accession>
<evidence type="ECO:0000313" key="6">
    <source>
        <dbReference type="Proteomes" id="UP000220158"/>
    </source>
</evidence>
<keyword evidence="3" id="KW-0732">Signal</keyword>
<evidence type="ECO:0000256" key="1">
    <source>
        <dbReference type="SAM" id="MobiDB-lite"/>
    </source>
</evidence>
<dbReference type="GeneID" id="39737429"/>
<feature type="compositionally biased region" description="Basic and acidic residues" evidence="1">
    <location>
        <begin position="591"/>
        <end position="610"/>
    </location>
</feature>
<proteinExistence type="predicted"/>
<dbReference type="InterPro" id="IPR015894">
    <property type="entry name" value="Guanylate-bd_N"/>
</dbReference>
<reference evidence="5 6" key="1">
    <citation type="submission" date="2015-04" db="EMBL/GenBank/DDBJ databases">
        <authorList>
            <consortium name="Pathogen Informatics"/>
        </authorList>
    </citation>
    <scope>NUCLEOTIDE SEQUENCE [LARGE SCALE GENOMIC DNA]</scope>
    <source>
        <strain evidence="5 6">SGS1</strain>
    </source>
</reference>
<sequence length="1388" mass="164953">MKKIFFCLLLIINSITFYCNSNVKIKNNGNIEKEIRNNEDTLNLNSNEKKKKKNENSSFIDIEEFTFNSTNNINKNNISSKIPNGNKNYIEEKHNQTTNGDKDNDINDINEDYLYDIDTEDNAIDEKDDQDEDDQDENNFEIPVNCDDDNCFNSLDELNKIIDEKKKKLKYRKNKGKPIQIIKPNVNHTELILIEENLQILKKIEKPIAIVSVLGDMHTGKSFLLNLLNEHIIDDFNKSKENIENGFKVGNDITASTYGIWIWSEPIKINVKKLKKMYEYIDKNFTNFIRSYEYEKDEYNEEIIDLLNLYKTDDWIIKINELNISDTEEVNLVLMDTQGLNSPNVNKRYDEILYALTNLISTDIIFLTMKMINNKDLEFIENITKDANLFMLRAYTRSNGSTFSIKKNNFDKILDNINNVENNSLILESIASKNLMWVVHDFSQRLDVRKGKLWLDILLNSDRRDLDIKYWKKIISNKSKDKHDAYTTKKKKIAYLTYPEHSNNLTNDSSSNYKLNVLYKNIDCVLLRSMYNNKEIDFTKANINDLNEEYKNDVMLLRYKIYLRALQYPKKMYSNVQMNFIVNKIKKEQIPDQKEGENDKNKKNEIDIKNINENNESNNKDSYSSQMSNRYMSGHDVYDFITFLVKSANQNLFTNVNQFFKQFKINRAEISRNDLIFLYKKYLLQFMENEEVEFISYLNEENDDLDNTGDRFSKVDKKDIESNNEDFDDVLIEETKNKEKTDIYRLPPLLNEIKKYEELIREQILSIWYKYTESDFHDDEEKELIKDIETNLYERLDQIKNEMIDLGETNIRKFCKLACEDALQIVIEDIKMKSDQYPIKQKDLTIFFESVSYNLLKFLEKKLSKNSDKLDLIYYKDPICNPLINNTFQEFYYLKKKNTTLNEKKLKSFFSNAVSKGKEVFEALAENTDNITEYFKNKNVFYTILDKWNLEAVNVYTATLSDFFKDEKELSEEYLNVLDSDIKNLKRKAMDKWHNHCKEKTNALYNMHKSNLKKNFLENFNFPLDELVLQDIYLSLKSQEELKYMDIYCSNEESWNSEYKKFLTLSDEVYKFIKDENLKAIQITCQQPLDELKNGIKGEIKNYYFWRSLKKTLYNRALIVLSNNIENIYLKNKRENKIQSSIDDKYNTKSNHYKKISKELMSKVINRWLNNDIYKVYYPIIRKQLIHKIICYMGILILLFITSLVIYFKKFHVSFIILIVISLFMVFGYAQISLFIKKFFRRIVFYMYEGITNVFGTEGAIVFSILSISVTAIYLYNYHIVKFKNKVAKNTKKLLQSQNLMNMSGINNLKDFHSTSSKTRIFKPNLIKFSDFEKDTKFHSSNIPLDYKLHNEASQYIDHKNRSNRLNKMDEYSSFNNPNKFQRRSFLD</sequence>
<evidence type="ECO:0000256" key="3">
    <source>
        <dbReference type="SAM" id="SignalP"/>
    </source>
</evidence>
<keyword evidence="2" id="KW-1133">Transmembrane helix</keyword>
<evidence type="ECO:0000313" key="5">
    <source>
        <dbReference type="EMBL" id="CRH01301.1"/>
    </source>
</evidence>
<evidence type="ECO:0000259" key="4">
    <source>
        <dbReference type="Pfam" id="PF02263"/>
    </source>
</evidence>
<dbReference type="SUPFAM" id="SSF52540">
    <property type="entry name" value="P-loop containing nucleoside triphosphate hydrolases"/>
    <property type="match status" value="1"/>
</dbReference>
<keyword evidence="6" id="KW-1185">Reference proteome</keyword>
<dbReference type="EMBL" id="LN835307">
    <property type="protein sequence ID" value="CRH01301.1"/>
    <property type="molecule type" value="Genomic_DNA"/>
</dbReference>
<dbReference type="GO" id="GO:0003924">
    <property type="term" value="F:GTPase activity"/>
    <property type="evidence" value="ECO:0007669"/>
    <property type="project" value="InterPro"/>
</dbReference>
<dbReference type="PANTHER" id="PTHR23313:SF0">
    <property type="entry name" value="TESTIS-EXPRESSED PROTEIN 9"/>
    <property type="match status" value="1"/>
</dbReference>
<dbReference type="Gene3D" id="3.40.50.300">
    <property type="entry name" value="P-loop containing nucleotide triphosphate hydrolases"/>
    <property type="match status" value="1"/>
</dbReference>
<keyword evidence="2" id="KW-0472">Membrane</keyword>
<keyword evidence="2" id="KW-0812">Transmembrane</keyword>
<feature type="domain" description="Guanylate-binding protein N-terminal" evidence="4">
    <location>
        <begin position="326"/>
        <end position="393"/>
    </location>
</feature>
<gene>
    <name evidence="5" type="ORF">PRELSG_1218500</name>
</gene>
<feature type="region of interest" description="Disordered" evidence="1">
    <location>
        <begin position="591"/>
        <end position="626"/>
    </location>
</feature>
<organism evidence="5 6">
    <name type="scientific">Plasmodium relictum</name>
    <dbReference type="NCBI Taxonomy" id="85471"/>
    <lineage>
        <taxon>Eukaryota</taxon>
        <taxon>Sar</taxon>
        <taxon>Alveolata</taxon>
        <taxon>Apicomplexa</taxon>
        <taxon>Aconoidasida</taxon>
        <taxon>Haemosporida</taxon>
        <taxon>Plasmodiidae</taxon>
        <taxon>Plasmodium</taxon>
        <taxon>Plasmodium (Haemamoeba)</taxon>
    </lineage>
</organism>
<dbReference type="OrthoDB" id="2135133at2759"/>
<feature type="compositionally biased region" description="Basic and acidic residues" evidence="1">
    <location>
        <begin position="89"/>
        <end position="105"/>
    </location>
</feature>
<dbReference type="Proteomes" id="UP000220158">
    <property type="component" value="Chromosome 12"/>
</dbReference>
<dbReference type="PANTHER" id="PTHR23313">
    <property type="entry name" value="TSEC1-RELATED"/>
    <property type="match status" value="1"/>
</dbReference>
<feature type="region of interest" description="Disordered" evidence="1">
    <location>
        <begin position="73"/>
        <end position="108"/>
    </location>
</feature>
<name>A0A1J1HD04_PLARL</name>
<dbReference type="GO" id="GO:0005525">
    <property type="term" value="F:GTP binding"/>
    <property type="evidence" value="ECO:0007669"/>
    <property type="project" value="InterPro"/>
</dbReference>
<feature type="transmembrane region" description="Helical" evidence="2">
    <location>
        <begin position="1256"/>
        <end position="1276"/>
    </location>
</feature>
<dbReference type="VEuPathDB" id="PlasmoDB:PRELSG_1218500"/>
<feature type="transmembrane region" description="Helical" evidence="2">
    <location>
        <begin position="1185"/>
        <end position="1208"/>
    </location>
</feature>
<protein>
    <recommendedName>
        <fullName evidence="4">Guanylate-binding protein N-terminal domain-containing protein</fullName>
    </recommendedName>
</protein>